<dbReference type="STRING" id="420662.Mpe_A0556"/>
<name>A2SD79_METPP</name>
<dbReference type="PROSITE" id="PS51257">
    <property type="entry name" value="PROKAR_LIPOPROTEIN"/>
    <property type="match status" value="1"/>
</dbReference>
<dbReference type="Pfam" id="PF19795">
    <property type="entry name" value="DUF6279"/>
    <property type="match status" value="1"/>
</dbReference>
<evidence type="ECO:0000313" key="3">
    <source>
        <dbReference type="Proteomes" id="UP000000366"/>
    </source>
</evidence>
<dbReference type="Proteomes" id="UP000000366">
    <property type="component" value="Chromosome"/>
</dbReference>
<keyword evidence="1" id="KW-0732">Signal</keyword>
<evidence type="ECO:0000313" key="2">
    <source>
        <dbReference type="EMBL" id="ABM93518.1"/>
    </source>
</evidence>
<feature type="signal peptide" evidence="1">
    <location>
        <begin position="1"/>
        <end position="24"/>
    </location>
</feature>
<keyword evidence="2" id="KW-0449">Lipoprotein</keyword>
<dbReference type="PIRSF" id="PIRSF028200">
    <property type="entry name" value="UCP028200"/>
    <property type="match status" value="1"/>
</dbReference>
<sequence>MRGWRIIAACVLLALGGCSALRLAYTQAGEFAYWWLDGYVDFNGDQTLRTRDAITRWFAWHRRTELPDYVALLDRAAAEAGQDATPAQACRWFDEVRLRIDRAVDHALPDTAAIAMSFSPEQLNRLERKQAKNNAEFRDDFLQPDPAERRAAAVERVVDRAEQLYGRLDRLQRERIAQSLSKSPFEPERWLAERQRRQRDLLLILRQAQSGALSVTSATDALRTHWQEVKRSPDDAYQSYQRRLDAANCELLAQIHNRTTPEQRHEAQRKLRGWAADLRRLATPA</sequence>
<keyword evidence="3" id="KW-1185">Reference proteome</keyword>
<evidence type="ECO:0000256" key="1">
    <source>
        <dbReference type="SAM" id="SignalP"/>
    </source>
</evidence>
<dbReference type="InterPro" id="IPR016875">
    <property type="entry name" value="UCP028200"/>
</dbReference>
<dbReference type="eggNOG" id="ENOG5032RT1">
    <property type="taxonomic scope" value="Bacteria"/>
</dbReference>
<organism evidence="2 3">
    <name type="scientific">Methylibium petroleiphilum (strain ATCC BAA-1232 / LMG 22953 / PM1)</name>
    <dbReference type="NCBI Taxonomy" id="420662"/>
    <lineage>
        <taxon>Bacteria</taxon>
        <taxon>Pseudomonadati</taxon>
        <taxon>Pseudomonadota</taxon>
        <taxon>Betaproteobacteria</taxon>
        <taxon>Burkholderiales</taxon>
        <taxon>Sphaerotilaceae</taxon>
        <taxon>Methylibium</taxon>
    </lineage>
</organism>
<gene>
    <name evidence="2" type="ordered locus">Mpe_A0556</name>
</gene>
<protein>
    <submittedName>
        <fullName evidence="2">Putative lipoprotein</fullName>
    </submittedName>
</protein>
<proteinExistence type="predicted"/>
<dbReference type="AlphaFoldDB" id="A2SD79"/>
<feature type="chain" id="PRO_5002646206" evidence="1">
    <location>
        <begin position="25"/>
        <end position="285"/>
    </location>
</feature>
<dbReference type="KEGG" id="mpt:Mpe_A0556"/>
<dbReference type="HOGENOM" id="CLU_061560_0_0_4"/>
<dbReference type="EMBL" id="CP000555">
    <property type="protein sequence ID" value="ABM93518.1"/>
    <property type="molecule type" value="Genomic_DNA"/>
</dbReference>
<reference evidence="2 3" key="1">
    <citation type="journal article" date="2007" name="J. Bacteriol.">
        <title>Whole-genome analysis of the methyl tert-butyl ether-degrading beta-proteobacterium Methylibium petroleiphilum PM1.</title>
        <authorList>
            <person name="Kane S.R."/>
            <person name="Chakicherla A.Y."/>
            <person name="Chain P.S.G."/>
            <person name="Schmidt R."/>
            <person name="Shin M.W."/>
            <person name="Legler T.C."/>
            <person name="Scow K.M."/>
            <person name="Larimer F.W."/>
            <person name="Lucas S.M."/>
            <person name="Richardson P.M."/>
            <person name="Hristova K.R."/>
        </authorList>
    </citation>
    <scope>NUCLEOTIDE SEQUENCE [LARGE SCALE GENOMIC DNA]</scope>
    <source>
        <strain evidence="3">ATCC BAA-1232 / LMG 22953 / PM1</strain>
    </source>
</reference>
<accession>A2SD79</accession>